<evidence type="ECO:0000313" key="2">
    <source>
        <dbReference type="Proteomes" id="UP001631969"/>
    </source>
</evidence>
<keyword evidence="1" id="KW-0378">Hydrolase</keyword>
<dbReference type="EMBL" id="JBJURJ010000012">
    <property type="protein sequence ID" value="MFM9330237.1"/>
    <property type="molecule type" value="Genomic_DNA"/>
</dbReference>
<keyword evidence="2" id="KW-1185">Reference proteome</keyword>
<organism evidence="1 2">
    <name type="scientific">Paenibacillus mesotrionivorans</name>
    <dbReference type="NCBI Taxonomy" id="3160968"/>
    <lineage>
        <taxon>Bacteria</taxon>
        <taxon>Bacillati</taxon>
        <taxon>Bacillota</taxon>
        <taxon>Bacilli</taxon>
        <taxon>Bacillales</taxon>
        <taxon>Paenibacillaceae</taxon>
        <taxon>Paenibacillus</taxon>
    </lineage>
</organism>
<reference evidence="1" key="1">
    <citation type="submission" date="2024-12" db="EMBL/GenBank/DDBJ databases">
        <authorList>
            <person name="Wu N."/>
        </authorList>
    </citation>
    <scope>NUCLEOTIDE SEQUENCE</scope>
    <source>
        <strain evidence="1">P15</strain>
    </source>
</reference>
<dbReference type="EC" id="3.1.3.11" evidence="1"/>
<gene>
    <name evidence="1" type="primary">glpX</name>
    <name evidence="1" type="ORF">ACI1P1_18210</name>
</gene>
<comment type="caution">
    <text evidence="1">The sequence shown here is derived from an EMBL/GenBank/DDBJ whole genome shotgun (WGS) entry which is preliminary data.</text>
</comment>
<evidence type="ECO:0000313" key="1">
    <source>
        <dbReference type="EMBL" id="MFM9330237.1"/>
    </source>
</evidence>
<name>A0ACC7P7C7_9BACL</name>
<accession>A0ACC7P7C7</accession>
<sequence length="328" mass="35193">MKLLGLELVEVCEAAAVASAHWIGRGKKNEADDAATTAMRLLLNRLPMRGTVVIGEGELDEAPMLYIGEELGTGSGPAVDIAVDPLEGTSLVADGRENAISVIALAPRGGLLHAPDMYMEKIAVGPEAKGCVDLDRSVVENAVAVAEALRKPASEVTIAIQKRERHEEAIAALREAGFKVMTFQEGDVSAAVATAVSGSEVDMFYGIGGAPEGVVSAVALRCLGGDMQGRLLPQDRVEADRCRRMGIKDCRVILRLEDMVRSDDCLFAATGITESPMLQGVKRQQDQWLTHSMLALGRKRQMYFLKNLRAQPAEENSSPVQREPALCV</sequence>
<proteinExistence type="predicted"/>
<dbReference type="Proteomes" id="UP001631969">
    <property type="component" value="Unassembled WGS sequence"/>
</dbReference>
<protein>
    <submittedName>
        <fullName evidence="1">Class II fructose-bisphosphatase</fullName>
        <ecNumber evidence="1">3.1.3.11</ecNumber>
    </submittedName>
</protein>